<dbReference type="Proteomes" id="UP000266743">
    <property type="component" value="Chromosome 4"/>
</dbReference>
<dbReference type="AlphaFoldDB" id="A0A3L6L8E7"/>
<proteinExistence type="predicted"/>
<sequence>MRNNIEAAGVHLADCTLLWCRHETKTEEERLAADVQRRISLLGEEYPPTARDIAKQEASPHVRVDGEIVATNLALRYLTRAEEERKARFEEERRQREEREALGKKQDEIRHIIIDNWAFGMEELEKLQWIEHGVVKGKERRRLYVDWYDSGVQQHLVDEARLWSDLEQVVGREREAGRKAYELSKGKPKRGSP</sequence>
<accession>A0A3L6L8E7</accession>
<evidence type="ECO:0000313" key="1">
    <source>
        <dbReference type="EMBL" id="RHW72892.1"/>
    </source>
</evidence>
<evidence type="ECO:0000313" key="2">
    <source>
        <dbReference type="Proteomes" id="UP000266743"/>
    </source>
</evidence>
<reference evidence="1 2" key="1">
    <citation type="submission" date="2018-09" db="EMBL/GenBank/DDBJ databases">
        <title>whole genome sequence of T. equiperdum IVM-t1 strain.</title>
        <authorList>
            <person name="Suganuma K."/>
        </authorList>
    </citation>
    <scope>NUCLEOTIDE SEQUENCE [LARGE SCALE GENOMIC DNA]</scope>
    <source>
        <strain evidence="1 2">IVM-t1</strain>
    </source>
</reference>
<protein>
    <submittedName>
        <fullName evidence="1">Uncharacterized protein</fullName>
    </submittedName>
</protein>
<organism evidence="1 2">
    <name type="scientific">Trypanosoma brucei equiperdum</name>
    <dbReference type="NCBI Taxonomy" id="630700"/>
    <lineage>
        <taxon>Eukaryota</taxon>
        <taxon>Discoba</taxon>
        <taxon>Euglenozoa</taxon>
        <taxon>Kinetoplastea</taxon>
        <taxon>Metakinetoplastina</taxon>
        <taxon>Trypanosomatida</taxon>
        <taxon>Trypanosomatidae</taxon>
        <taxon>Trypanosoma</taxon>
    </lineage>
</organism>
<comment type="caution">
    <text evidence="1">The sequence shown here is derived from an EMBL/GenBank/DDBJ whole genome shotgun (WGS) entry which is preliminary data.</text>
</comment>
<dbReference type="EMBL" id="QSBY01000004">
    <property type="protein sequence ID" value="RHW72892.1"/>
    <property type="molecule type" value="Genomic_DNA"/>
</dbReference>
<name>A0A3L6L8E7_9TRYP</name>
<gene>
    <name evidence="1" type="ORF">DPX39_040010900</name>
</gene>